<dbReference type="Proteomes" id="UP000028504">
    <property type="component" value="Chromosome"/>
</dbReference>
<keyword evidence="8 12" id="KW-0238">DNA-binding</keyword>
<keyword evidence="9" id="KW-0413">Isomerase</keyword>
<feature type="domain" description="SF4 helicase" evidence="14">
    <location>
        <begin position="258"/>
        <end position="522"/>
    </location>
</feature>
<dbReference type="SUPFAM" id="SSF52540">
    <property type="entry name" value="P-loop containing nucleoside triphosphate hydrolases"/>
    <property type="match status" value="1"/>
</dbReference>
<dbReference type="InterPro" id="IPR027417">
    <property type="entry name" value="P-loop_NTPase"/>
</dbReference>
<evidence type="ECO:0000256" key="1">
    <source>
        <dbReference type="ARBA" id="ARBA00008428"/>
    </source>
</evidence>
<dbReference type="InterPro" id="IPR007693">
    <property type="entry name" value="DNA_helicase_DnaB-like_N"/>
</dbReference>
<comment type="similarity">
    <text evidence="1 12">Belongs to the helicase family. DnaB subfamily.</text>
</comment>
<evidence type="ECO:0000256" key="5">
    <source>
        <dbReference type="ARBA" id="ARBA00022801"/>
    </source>
</evidence>
<dbReference type="SUPFAM" id="SSF48024">
    <property type="entry name" value="N-terminal domain of DnaB helicase"/>
    <property type="match status" value="1"/>
</dbReference>
<protein>
    <recommendedName>
        <fullName evidence="11 12">Replicative DNA helicase</fullName>
        <ecNumber evidence="11 12">5.6.2.3</ecNumber>
    </recommendedName>
</protein>
<keyword evidence="3 12" id="KW-0235">DNA replication</keyword>
<evidence type="ECO:0000256" key="7">
    <source>
        <dbReference type="ARBA" id="ARBA00022840"/>
    </source>
</evidence>
<evidence type="ECO:0000256" key="13">
    <source>
        <dbReference type="SAM" id="MobiDB-lite"/>
    </source>
</evidence>
<proteinExistence type="inferred from homology"/>
<dbReference type="PROSITE" id="PS51199">
    <property type="entry name" value="SF4_HELICASE"/>
    <property type="match status" value="1"/>
</dbReference>
<dbReference type="InterPro" id="IPR036185">
    <property type="entry name" value="DNA_heli_DnaB-like_N_sf"/>
</dbReference>
<evidence type="ECO:0000259" key="14">
    <source>
        <dbReference type="PROSITE" id="PS51199"/>
    </source>
</evidence>
<evidence type="ECO:0000256" key="9">
    <source>
        <dbReference type="ARBA" id="ARBA00023235"/>
    </source>
</evidence>
<feature type="compositionally biased region" description="Basic and acidic residues" evidence="13">
    <location>
        <begin position="49"/>
        <end position="73"/>
    </location>
</feature>
<dbReference type="RefSeq" id="WP_038607109.1">
    <property type="nucleotide sequence ID" value="NZ_CP008944.1"/>
</dbReference>
<dbReference type="Gene3D" id="3.40.50.300">
    <property type="entry name" value="P-loop containing nucleotide triphosphate hydrolases"/>
    <property type="match status" value="1"/>
</dbReference>
<dbReference type="Pfam" id="PF00772">
    <property type="entry name" value="DnaB"/>
    <property type="match status" value="1"/>
</dbReference>
<dbReference type="GO" id="GO:0004386">
    <property type="term" value="F:helicase activity"/>
    <property type="evidence" value="ECO:0007669"/>
    <property type="project" value="UniProtKB-KW"/>
</dbReference>
<dbReference type="PANTHER" id="PTHR30153">
    <property type="entry name" value="REPLICATIVE DNA HELICASE DNAB"/>
    <property type="match status" value="1"/>
</dbReference>
<evidence type="ECO:0000313" key="15">
    <source>
        <dbReference type="EMBL" id="AIG64852.1"/>
    </source>
</evidence>
<keyword evidence="16" id="KW-1185">Reference proteome</keyword>
<accession>A0ABM5QQ07</accession>
<evidence type="ECO:0000256" key="8">
    <source>
        <dbReference type="ARBA" id="ARBA00023125"/>
    </source>
</evidence>
<evidence type="ECO:0000256" key="3">
    <source>
        <dbReference type="ARBA" id="ARBA00022705"/>
    </source>
</evidence>
<evidence type="ECO:0000256" key="4">
    <source>
        <dbReference type="ARBA" id="ARBA00022741"/>
    </source>
</evidence>
<evidence type="ECO:0000256" key="12">
    <source>
        <dbReference type="RuleBase" id="RU362085"/>
    </source>
</evidence>
<reference evidence="15 16" key="1">
    <citation type="submission" date="2014-07" db="EMBL/GenBank/DDBJ databases">
        <title>Complete genome sequence of Corynebacterium atypicum DSM 44849: identifiction of the mycolic acid biosynthesis genes.</title>
        <authorList>
            <person name="Tippelt A."/>
            <person name="Mollmann S."/>
            <person name="Albersmeier A."/>
            <person name="Jaenicke S."/>
            <person name="Ruckert C."/>
            <person name="Tauch A."/>
        </authorList>
    </citation>
    <scope>NUCLEOTIDE SEQUENCE [LARGE SCALE GENOMIC DNA]</scope>
    <source>
        <strain evidence="15 16">R2070</strain>
    </source>
</reference>
<keyword evidence="7 12" id="KW-0067">ATP-binding</keyword>
<dbReference type="InterPro" id="IPR016136">
    <property type="entry name" value="DNA_helicase_N/primase_C"/>
</dbReference>
<evidence type="ECO:0000313" key="16">
    <source>
        <dbReference type="Proteomes" id="UP000028504"/>
    </source>
</evidence>
<organism evidence="15 16">
    <name type="scientific">Corynebacterium atypicum</name>
    <dbReference type="NCBI Taxonomy" id="191610"/>
    <lineage>
        <taxon>Bacteria</taxon>
        <taxon>Bacillati</taxon>
        <taxon>Actinomycetota</taxon>
        <taxon>Actinomycetes</taxon>
        <taxon>Mycobacteriales</taxon>
        <taxon>Corynebacteriaceae</taxon>
        <taxon>Corynebacterium</taxon>
    </lineage>
</organism>
<keyword evidence="5 12" id="KW-0378">Hydrolase</keyword>
<evidence type="ECO:0000256" key="2">
    <source>
        <dbReference type="ARBA" id="ARBA00022515"/>
    </source>
</evidence>
<evidence type="ECO:0000256" key="6">
    <source>
        <dbReference type="ARBA" id="ARBA00022806"/>
    </source>
</evidence>
<keyword evidence="2 12" id="KW-0639">Primosome</keyword>
<keyword evidence="6 12" id="KW-0347">Helicase</keyword>
<sequence length="522" mass="57407">MGSTSSEQSFDDYALPTEPLEESLPPEPEGDAGDYPGGYREGQVQAPARRADYGDGEYRGIDKRRSFRQRGEYGSRAAEPSGGFRQPPHDREAEQGVIGAMLLSPNTVLDIVEVLTPDDFYHPAHSLIYKAIIDLFSESKDIDPVIVAGRLDRLNELERVGGAPYLHTLISSVPTAANARYYAEIVAEKATLRRLVDAGTRVVQLGYEGAEGAEVDTVVDMAQQEVFAVNRDKSAEDYTVLADLLQPTLDEIDLITTNGGLAQGVPTGFIDLDSLTQGLHPGQMVIVAARPGVGKSTLALDFARSCSVKHGMTSVIFSLEMSKTEITMRLLSAETEISLADMRAGRMDDAAWTRLANRVGDISEAPLFIDDSPNMTMMDIRSKARRLKQKHDLKLIVLDYMQLMSSGKKVESRQQEVSEFSRQLKLLAKELEVPLVAISQLNRGPESRTDKRPQLADLRESGSLEQDADIVMLLYRPDSQDVENERAGEADIILAKHRGGPIATVTVAHQLKYSRFVDMARG</sequence>
<dbReference type="Pfam" id="PF03796">
    <property type="entry name" value="DnaB_C"/>
    <property type="match status" value="1"/>
</dbReference>
<gene>
    <name evidence="15" type="ORF">CATYP_10185</name>
</gene>
<feature type="region of interest" description="Disordered" evidence="13">
    <location>
        <begin position="1"/>
        <end position="92"/>
    </location>
</feature>
<comment type="catalytic activity">
    <reaction evidence="10 12">
        <text>ATP + H2O = ADP + phosphate + H(+)</text>
        <dbReference type="Rhea" id="RHEA:13065"/>
        <dbReference type="ChEBI" id="CHEBI:15377"/>
        <dbReference type="ChEBI" id="CHEBI:15378"/>
        <dbReference type="ChEBI" id="CHEBI:30616"/>
        <dbReference type="ChEBI" id="CHEBI:43474"/>
        <dbReference type="ChEBI" id="CHEBI:456216"/>
        <dbReference type="EC" id="5.6.2.3"/>
    </reaction>
</comment>
<dbReference type="Gene3D" id="1.10.860.10">
    <property type="entry name" value="DNAb Helicase, Chain A"/>
    <property type="match status" value="1"/>
</dbReference>
<comment type="function">
    <text evidence="12">The main replicative DNA helicase, it participates in initiation and elongation during chromosome replication. Travels ahead of the DNA replisome, separating dsDNA into templates for DNA synthesis. A processive ATP-dependent 5'-3' DNA helicase it has DNA-dependent ATPase activity.</text>
</comment>
<evidence type="ECO:0000256" key="11">
    <source>
        <dbReference type="NCBIfam" id="TIGR00665"/>
    </source>
</evidence>
<dbReference type="CDD" id="cd00984">
    <property type="entry name" value="DnaB_C"/>
    <property type="match status" value="1"/>
</dbReference>
<dbReference type="InterPro" id="IPR007694">
    <property type="entry name" value="DNA_helicase_DnaB-like_C"/>
</dbReference>
<dbReference type="SMART" id="SM00382">
    <property type="entry name" value="AAA"/>
    <property type="match status" value="1"/>
</dbReference>
<dbReference type="InterPro" id="IPR003593">
    <property type="entry name" value="AAA+_ATPase"/>
</dbReference>
<keyword evidence="4 12" id="KW-0547">Nucleotide-binding</keyword>
<evidence type="ECO:0000256" key="10">
    <source>
        <dbReference type="ARBA" id="ARBA00048954"/>
    </source>
</evidence>
<name>A0ABM5QQ07_9CORY</name>
<dbReference type="InterPro" id="IPR007692">
    <property type="entry name" value="DNA_helicase_DnaB"/>
</dbReference>
<dbReference type="PANTHER" id="PTHR30153:SF2">
    <property type="entry name" value="REPLICATIVE DNA HELICASE"/>
    <property type="match status" value="1"/>
</dbReference>
<dbReference type="NCBIfam" id="TIGR00665">
    <property type="entry name" value="DnaB"/>
    <property type="match status" value="1"/>
</dbReference>
<dbReference type="EC" id="5.6.2.3" evidence="11 12"/>
<dbReference type="EMBL" id="CP008944">
    <property type="protein sequence ID" value="AIG64852.1"/>
    <property type="molecule type" value="Genomic_DNA"/>
</dbReference>